<gene>
    <name evidence="2" type="ORF">CCHR01_19521</name>
</gene>
<accession>A0AAD9EAC1</accession>
<protein>
    <submittedName>
        <fullName evidence="2">Uncharacterized protein</fullName>
    </submittedName>
</protein>
<feature type="coiled-coil region" evidence="1">
    <location>
        <begin position="86"/>
        <end position="123"/>
    </location>
</feature>
<keyword evidence="1" id="KW-0175">Coiled coil</keyword>
<dbReference type="AlphaFoldDB" id="A0AAD9EAC1"/>
<evidence type="ECO:0000313" key="2">
    <source>
        <dbReference type="EMBL" id="KAK1837856.1"/>
    </source>
</evidence>
<proteinExistence type="predicted"/>
<name>A0AAD9EAC1_9PEZI</name>
<sequence length="195" mass="22342">MTTIQSLFPKRTSAFAILGPCHGCGTSQTHTDIATFECSLFERLSAHMQADFEAEGQMTFLKDRGISLSLRLGQIRTDVLILERKIESETRGRAAAQRRRDELKCEQEELEKLREEIKKALRTGEVNREVAILGAAEIEGDIRALHRISGRDEKDQWIRLRLERHVEEVREDRAKAEELFGPNWEERIAELEAGV</sequence>
<evidence type="ECO:0000256" key="1">
    <source>
        <dbReference type="SAM" id="Coils"/>
    </source>
</evidence>
<keyword evidence="3" id="KW-1185">Reference proteome</keyword>
<comment type="caution">
    <text evidence="2">The sequence shown here is derived from an EMBL/GenBank/DDBJ whole genome shotgun (WGS) entry which is preliminary data.</text>
</comment>
<dbReference type="EMBL" id="JAQOWY010000982">
    <property type="protein sequence ID" value="KAK1837856.1"/>
    <property type="molecule type" value="Genomic_DNA"/>
</dbReference>
<evidence type="ECO:0000313" key="3">
    <source>
        <dbReference type="Proteomes" id="UP001243330"/>
    </source>
</evidence>
<organism evidence="2 3">
    <name type="scientific">Colletotrichum chrysophilum</name>
    <dbReference type="NCBI Taxonomy" id="1836956"/>
    <lineage>
        <taxon>Eukaryota</taxon>
        <taxon>Fungi</taxon>
        <taxon>Dikarya</taxon>
        <taxon>Ascomycota</taxon>
        <taxon>Pezizomycotina</taxon>
        <taxon>Sordariomycetes</taxon>
        <taxon>Hypocreomycetidae</taxon>
        <taxon>Glomerellales</taxon>
        <taxon>Glomerellaceae</taxon>
        <taxon>Colletotrichum</taxon>
        <taxon>Colletotrichum gloeosporioides species complex</taxon>
    </lineage>
</organism>
<dbReference type="Proteomes" id="UP001243330">
    <property type="component" value="Unassembled WGS sequence"/>
</dbReference>
<reference evidence="2" key="1">
    <citation type="submission" date="2023-01" db="EMBL/GenBank/DDBJ databases">
        <title>Colletotrichum chrysophilum M932 genome sequence.</title>
        <authorList>
            <person name="Baroncelli R."/>
        </authorList>
    </citation>
    <scope>NUCLEOTIDE SEQUENCE</scope>
    <source>
        <strain evidence="2">M932</strain>
    </source>
</reference>